<evidence type="ECO:0000313" key="4">
    <source>
        <dbReference type="EMBL" id="PHY93377.1"/>
    </source>
</evidence>
<dbReference type="Gene3D" id="1.50.10.100">
    <property type="entry name" value="Chondroitin AC/alginate lyase"/>
    <property type="match status" value="1"/>
</dbReference>
<dbReference type="GO" id="GO:0016829">
    <property type="term" value="F:lyase activity"/>
    <property type="evidence" value="ECO:0007669"/>
    <property type="project" value="InterPro"/>
</dbReference>
<accession>A0A2G4RA40</accession>
<name>A0A2G4RA40_9PROT</name>
<protein>
    <submittedName>
        <fullName evidence="4">Heparinase</fullName>
    </submittedName>
</protein>
<proteinExistence type="predicted"/>
<dbReference type="EMBL" id="PEBQ01000144">
    <property type="protein sequence ID" value="PHY93377.1"/>
    <property type="molecule type" value="Genomic_DNA"/>
</dbReference>
<feature type="domain" description="Heparinase II/III-like C-terminal" evidence="3">
    <location>
        <begin position="300"/>
        <end position="516"/>
    </location>
</feature>
<dbReference type="AlphaFoldDB" id="A0A2G4RA40"/>
<evidence type="ECO:0000259" key="3">
    <source>
        <dbReference type="Pfam" id="PF07940"/>
    </source>
</evidence>
<dbReference type="Pfam" id="PF07940">
    <property type="entry name" value="Hepar_II_III_C"/>
    <property type="match status" value="1"/>
</dbReference>
<keyword evidence="5" id="KW-1185">Reference proteome</keyword>
<reference evidence="4 5" key="1">
    <citation type="submission" date="2017-10" db="EMBL/GenBank/DDBJ databases">
        <title>Genomic analysis of the genus Acetobacter.</title>
        <authorList>
            <person name="Kim K.H."/>
            <person name="Chun B.H."/>
            <person name="Son A.R."/>
            <person name="Jeon C.O."/>
        </authorList>
    </citation>
    <scope>NUCLEOTIDE SEQUENCE [LARGE SCALE GENOMIC DNA]</scope>
    <source>
        <strain evidence="4 5">LHT 2458</strain>
    </source>
</reference>
<feature type="compositionally biased region" description="Pro residues" evidence="2">
    <location>
        <begin position="574"/>
        <end position="586"/>
    </location>
</feature>
<evidence type="ECO:0000256" key="1">
    <source>
        <dbReference type="ARBA" id="ARBA00004196"/>
    </source>
</evidence>
<sequence>MPLRRWTRGARLAYAMRNPLGGFARVPAAPAVALRDLWSGNAAGGEQLVRNQTLFEGTQRPLHEGEWDNPQWPEAYRRWLQGFTWLQDLRELGAESARIKARTLVAQWMEQTPAERPISAPSITGARLAAWLGCYEFFAASADDSFRQQLMASLIMEARSIMALMPEEAKGWHALTALKGLLAVAVSLPDYPEFLTRYLRLIDTAISQQILPDGGHITRCPEDLLQCVRELAEMLYILQVARVPLPTSVLDAANRSAPALRAMRHGDGGLALFNGSSEQNPQFIEQVLNRASRTRVVAAGLPDSGFARLNNGRALLIADAASAAPAGYDGSAHAGMLSFEFSSGRQRLIVNCGTSSLHVWADALRYPAAHSVLELADLSPMRFDADGGVSQKPQVTRQISVQDGVHCLSMTHDGYKPQGGGVYSRKIYLDKDGIVLQGIEKLEDVSIPVPLCIRFHLHPDVSIEQEEDGYLLHTPEETWFFWSDGHIEIEESVYLGQGKREATRQLVLTPATTEQTAEDPSPAAAHVHPAEETEQPQEADPPAEALTPEVPEVGSGLLTDPSAPHIGSTENTLLPPPPVPQAPSKPPIRWSLSLKSA</sequence>
<feature type="region of interest" description="Disordered" evidence="2">
    <location>
        <begin position="511"/>
        <end position="597"/>
    </location>
</feature>
<dbReference type="OrthoDB" id="9787373at2"/>
<comment type="caution">
    <text evidence="4">The sequence shown here is derived from an EMBL/GenBank/DDBJ whole genome shotgun (WGS) entry which is preliminary data.</text>
</comment>
<dbReference type="Gene3D" id="2.70.98.70">
    <property type="match status" value="1"/>
</dbReference>
<evidence type="ECO:0000256" key="2">
    <source>
        <dbReference type="SAM" id="MobiDB-lite"/>
    </source>
</evidence>
<comment type="subcellular location">
    <subcellularLocation>
        <location evidence="1">Cell envelope</location>
    </subcellularLocation>
</comment>
<dbReference type="InterPro" id="IPR008929">
    <property type="entry name" value="Chondroitin_lyas"/>
</dbReference>
<evidence type="ECO:0000313" key="5">
    <source>
        <dbReference type="Proteomes" id="UP000228751"/>
    </source>
</evidence>
<dbReference type="Proteomes" id="UP000228751">
    <property type="component" value="Unassembled WGS sequence"/>
</dbReference>
<dbReference type="GO" id="GO:0030313">
    <property type="term" value="C:cell envelope"/>
    <property type="evidence" value="ECO:0007669"/>
    <property type="project" value="UniProtKB-SubCell"/>
</dbReference>
<gene>
    <name evidence="4" type="ORF">CSR02_10230</name>
</gene>
<dbReference type="RefSeq" id="WP_099541585.1">
    <property type="nucleotide sequence ID" value="NZ_PEBQ01000144.1"/>
</dbReference>
<organism evidence="4 5">
    <name type="scientific">Acetobacter pomorum</name>
    <dbReference type="NCBI Taxonomy" id="65959"/>
    <lineage>
        <taxon>Bacteria</taxon>
        <taxon>Pseudomonadati</taxon>
        <taxon>Pseudomonadota</taxon>
        <taxon>Alphaproteobacteria</taxon>
        <taxon>Acetobacterales</taxon>
        <taxon>Acetobacteraceae</taxon>
        <taxon>Acetobacter</taxon>
    </lineage>
</organism>
<dbReference type="InterPro" id="IPR012480">
    <property type="entry name" value="Hepar_II_III_C"/>
</dbReference>